<dbReference type="Gene3D" id="3.10.20.310">
    <property type="entry name" value="membrane protein fhac"/>
    <property type="match status" value="1"/>
</dbReference>
<evidence type="ECO:0000256" key="1">
    <source>
        <dbReference type="ARBA" id="ARBA00004370"/>
    </source>
</evidence>
<dbReference type="InterPro" id="IPR000184">
    <property type="entry name" value="Bac_surfAg_D15"/>
</dbReference>
<dbReference type="RefSeq" id="WP_013006777.1">
    <property type="nucleotide sequence ID" value="NC_013939.1"/>
</dbReference>
<comment type="subcellular location">
    <subcellularLocation>
        <location evidence="1">Membrane</location>
    </subcellularLocation>
</comment>
<dbReference type="OrthoDB" id="9803054at2"/>
<dbReference type="GO" id="GO:0019867">
    <property type="term" value="C:outer membrane"/>
    <property type="evidence" value="ECO:0007669"/>
    <property type="project" value="InterPro"/>
</dbReference>
<sequence length="826" mass="96210">MRVLLFLLIISSSLYALSVDEIKTICKQYGSETANEIVNFFKNEKVKVADNCYIQTKEFEKYKVKIKGNLIYLDSTLFRVAHIKGEYINKSDIADAAKRIETFYKNNGYLKTKVFYEIRNGFCIFNVKEGKLYIITGVKLVNIPVEYKKSMINIFTSEKIENVLKKINLKLREKGYFNVDLRYELEPVKYNYPFFHKEKIFSSIFSVLPFFHRIVNLKVYMVNSKKYTIKIVGVNEKKITHELKNLFVKEVKRINSFYVGLFKVKAKDLLNSLGYEGGYVSVDLLKNEIQISVHFERRYKDVVIDINLSPNDSELKKWVKDEIKKDIFNIDLEALKTGLSKKAFERGFLNIEIKRASIVEKDAVYFVSLKIDLKDKVNVSKVFLNGKELFDFNISNNGLDYEVIRSKIAEKLKEKYYFTYIKLVSEKGANGIANLYYESDISKPVLSHIIYFEDKDIYKPAIKKYFNKDKIITNFKVEKIRSYLKKVGFYEESGVKVIHLNRNKGILLIYNKVKNRNQVYGGLGFTNINGLNVYLGYKRFDLLNHNFNSLVFKSKNELKLHLRLLGYNFIADDMYDEEGIIYDDKSKDNYDVRSKKLYFQLSKSLKDDALNVGLGLDSLKEYNIDLSLSDYKKYDDKIIYNFNIGYLLNRFDILLNPSNGYSISLKHDLFYSNSFFSKLSLSAVNYKTVGDYLLKLGIKVSKYYIGDNEIPLSYRFTLGGPNYMKGYSFEKIGKRDKNNNIYGGNSLSYLELGVSKFLRRNVLVGLFFEAGNANDNFDSSVKYKDIGLQFEIRTPIGPLRLSYANNYLFDNKDKSQAFYISFGQTF</sequence>
<gene>
    <name evidence="5" type="ordered locus">DEFDS_0017</name>
</gene>
<evidence type="ECO:0000256" key="2">
    <source>
        <dbReference type="ARBA" id="ARBA00023136"/>
    </source>
</evidence>
<feature type="chain" id="PRO_5003048247" description="Bacterial surface antigen (D15) domain-containing protein" evidence="3">
    <location>
        <begin position="17"/>
        <end position="826"/>
    </location>
</feature>
<evidence type="ECO:0000259" key="4">
    <source>
        <dbReference type="Pfam" id="PF01103"/>
    </source>
</evidence>
<name>D3PAA6_DEFDS</name>
<feature type="domain" description="Bacterial surface antigen (D15)" evidence="4">
    <location>
        <begin position="567"/>
        <end position="826"/>
    </location>
</feature>
<evidence type="ECO:0000313" key="6">
    <source>
        <dbReference type="Proteomes" id="UP000001520"/>
    </source>
</evidence>
<dbReference type="AlphaFoldDB" id="D3PAA6"/>
<accession>D3PAA6</accession>
<protein>
    <recommendedName>
        <fullName evidence="4">Bacterial surface antigen (D15) domain-containing protein</fullName>
    </recommendedName>
</protein>
<evidence type="ECO:0000256" key="3">
    <source>
        <dbReference type="SAM" id="SignalP"/>
    </source>
</evidence>
<dbReference type="Pfam" id="PF01103">
    <property type="entry name" value="Omp85"/>
    <property type="match status" value="1"/>
</dbReference>
<dbReference type="Proteomes" id="UP000001520">
    <property type="component" value="Chromosome"/>
</dbReference>
<dbReference type="KEGG" id="ddf:DEFDS_0017"/>
<keyword evidence="2" id="KW-0472">Membrane</keyword>
<dbReference type="Gene3D" id="2.40.160.50">
    <property type="entry name" value="membrane protein fhac: a member of the omp85/tpsb transporter family"/>
    <property type="match status" value="1"/>
</dbReference>
<dbReference type="EMBL" id="AP011529">
    <property type="protein sequence ID" value="BAI79529.1"/>
    <property type="molecule type" value="Genomic_DNA"/>
</dbReference>
<organism evidence="5 6">
    <name type="scientific">Deferribacter desulfuricans (strain DSM 14783 / JCM 11476 / NBRC 101012 / SSM1)</name>
    <dbReference type="NCBI Taxonomy" id="639282"/>
    <lineage>
        <taxon>Bacteria</taxon>
        <taxon>Pseudomonadati</taxon>
        <taxon>Deferribacterota</taxon>
        <taxon>Deferribacteres</taxon>
        <taxon>Deferribacterales</taxon>
        <taxon>Deferribacteraceae</taxon>
        <taxon>Deferribacter</taxon>
    </lineage>
</organism>
<proteinExistence type="predicted"/>
<evidence type="ECO:0000313" key="5">
    <source>
        <dbReference type="EMBL" id="BAI79529.1"/>
    </source>
</evidence>
<keyword evidence="3" id="KW-0732">Signal</keyword>
<dbReference type="HOGENOM" id="CLU_336422_0_0_0"/>
<keyword evidence="6" id="KW-1185">Reference proteome</keyword>
<dbReference type="eggNOG" id="COG4775">
    <property type="taxonomic scope" value="Bacteria"/>
</dbReference>
<reference evidence="5 6" key="1">
    <citation type="journal article" date="2010" name="DNA Res.">
        <title>Bacterial lifestyle in a deep-sea hydrothermal vent chimney revealed by the genome sequence of the thermophilic bacterium Deferribacter desulfuricans SSM1.</title>
        <authorList>
            <person name="Takaki Y."/>
            <person name="Shimamura S."/>
            <person name="Nakagawa S."/>
            <person name="Fukuhara Y."/>
            <person name="Horikawa H."/>
            <person name="Ankai A."/>
            <person name="Harada T."/>
            <person name="Hosoyama A."/>
            <person name="Oguchi A."/>
            <person name="Fukui S."/>
            <person name="Fujita N."/>
            <person name="Takami H."/>
            <person name="Takai K."/>
        </authorList>
    </citation>
    <scope>NUCLEOTIDE SEQUENCE [LARGE SCALE GENOMIC DNA]</scope>
    <source>
        <strain evidence="6">DSM 14783 / JCM 11476 / NBRC 101012 / SSM1</strain>
    </source>
</reference>
<dbReference type="STRING" id="639282.DEFDS_0017"/>
<feature type="signal peptide" evidence="3">
    <location>
        <begin position="1"/>
        <end position="16"/>
    </location>
</feature>